<sequence length="518" mass="56449">MIAPTSDAIVQQPGGAPSAAGTLLLETKGLSKHYPGVDALVDVDFELRAGEVHALFGENGAGKSTLISILAGANTPTRGEIRFRGAPLVHADVGAARARGISAVFQEFSLVPQLTIAENLFLGDEPVRHGFLDRRNELKHARELLERLGFALDADRRVQELSRAEQQMVEIAKAFRGDLSVLILDEPTASLTERETESLFALIRQAKAKGVGIIYITHRMVELRRIADRVTVLRDGRKVGLVDAHAADEATLIQMMSGRPISQVFPKVNYAPGETLLSIERLTTADGAVRDVSLAVKAGEIVGIAGLVGCGKSEVARACYGLLPVAKGRVLFCGQDVTGWKTRRMLDAGFSYLPPDRHKEGLVLARSAIENTSLSALHLPQFSGNVFLKRKQEKDTVSRLADQLKLHPFDLQREMAAFSGGNQQKVLIAKMLTRDVKLFVFDEPTVGVDVSTRVAIYRLIADLCEAGAGVLLISSDLPEVLHLCNRAYVMFRGHVQVELQGNQITEDRVLSHFFERAA</sequence>
<accession>A0ABU0YLK5</accession>
<keyword evidence="4" id="KW-0547">Nucleotide-binding</keyword>
<keyword evidence="2" id="KW-0762">Sugar transport</keyword>
<evidence type="ECO:0000313" key="7">
    <source>
        <dbReference type="EMBL" id="MDQ7248617.1"/>
    </source>
</evidence>
<dbReference type="RefSeq" id="WP_379956091.1">
    <property type="nucleotide sequence ID" value="NZ_JAUYVI010000004.1"/>
</dbReference>
<gene>
    <name evidence="7" type="ORF">Q8A70_13105</name>
</gene>
<evidence type="ECO:0000259" key="6">
    <source>
        <dbReference type="PROSITE" id="PS50893"/>
    </source>
</evidence>
<keyword evidence="1" id="KW-0813">Transport</keyword>
<name>A0ABU0YLK5_9PROT</name>
<dbReference type="InterPro" id="IPR003593">
    <property type="entry name" value="AAA+_ATPase"/>
</dbReference>
<dbReference type="InterPro" id="IPR017871">
    <property type="entry name" value="ABC_transporter-like_CS"/>
</dbReference>
<proteinExistence type="predicted"/>
<evidence type="ECO:0000256" key="4">
    <source>
        <dbReference type="ARBA" id="ARBA00022741"/>
    </source>
</evidence>
<keyword evidence="8" id="KW-1185">Reference proteome</keyword>
<dbReference type="PANTHER" id="PTHR43790:SF9">
    <property type="entry name" value="GALACTOFURANOSE TRANSPORTER ATP-BINDING PROTEIN YTFR"/>
    <property type="match status" value="1"/>
</dbReference>
<protein>
    <submittedName>
        <fullName evidence="7">Sugar ABC transporter ATP-binding protein</fullName>
    </submittedName>
</protein>
<evidence type="ECO:0000256" key="2">
    <source>
        <dbReference type="ARBA" id="ARBA00022597"/>
    </source>
</evidence>
<dbReference type="InterPro" id="IPR027417">
    <property type="entry name" value="P-loop_NTPase"/>
</dbReference>
<dbReference type="Gene3D" id="3.40.50.300">
    <property type="entry name" value="P-loop containing nucleotide triphosphate hydrolases"/>
    <property type="match status" value="2"/>
</dbReference>
<dbReference type="PROSITE" id="PS00211">
    <property type="entry name" value="ABC_TRANSPORTER_1"/>
    <property type="match status" value="1"/>
</dbReference>
<evidence type="ECO:0000256" key="1">
    <source>
        <dbReference type="ARBA" id="ARBA00022448"/>
    </source>
</evidence>
<dbReference type="PANTHER" id="PTHR43790">
    <property type="entry name" value="CARBOHYDRATE TRANSPORT ATP-BINDING PROTEIN MG119-RELATED"/>
    <property type="match status" value="1"/>
</dbReference>
<dbReference type="Proteomes" id="UP001230156">
    <property type="component" value="Unassembled WGS sequence"/>
</dbReference>
<feature type="domain" description="ABC transporter" evidence="6">
    <location>
        <begin position="25"/>
        <end position="260"/>
    </location>
</feature>
<evidence type="ECO:0000256" key="3">
    <source>
        <dbReference type="ARBA" id="ARBA00022737"/>
    </source>
</evidence>
<dbReference type="CDD" id="cd03215">
    <property type="entry name" value="ABC_Carb_Monos_II"/>
    <property type="match status" value="1"/>
</dbReference>
<keyword evidence="3" id="KW-0677">Repeat</keyword>
<dbReference type="CDD" id="cd03216">
    <property type="entry name" value="ABC_Carb_Monos_I"/>
    <property type="match status" value="1"/>
</dbReference>
<dbReference type="Pfam" id="PF00005">
    <property type="entry name" value="ABC_tran"/>
    <property type="match status" value="2"/>
</dbReference>
<organism evidence="7 8">
    <name type="scientific">Dongia sedimenti</name>
    <dbReference type="NCBI Taxonomy" id="3064282"/>
    <lineage>
        <taxon>Bacteria</taxon>
        <taxon>Pseudomonadati</taxon>
        <taxon>Pseudomonadota</taxon>
        <taxon>Alphaproteobacteria</taxon>
        <taxon>Rhodospirillales</taxon>
        <taxon>Dongiaceae</taxon>
        <taxon>Dongia</taxon>
    </lineage>
</organism>
<feature type="domain" description="ABC transporter" evidence="6">
    <location>
        <begin position="274"/>
        <end position="517"/>
    </location>
</feature>
<evidence type="ECO:0000313" key="8">
    <source>
        <dbReference type="Proteomes" id="UP001230156"/>
    </source>
</evidence>
<dbReference type="InterPro" id="IPR003439">
    <property type="entry name" value="ABC_transporter-like_ATP-bd"/>
</dbReference>
<evidence type="ECO:0000256" key="5">
    <source>
        <dbReference type="ARBA" id="ARBA00022840"/>
    </source>
</evidence>
<reference evidence="8" key="1">
    <citation type="submission" date="2023-08" db="EMBL/GenBank/DDBJ databases">
        <title>Rhodospirillaceae gen. nov., a novel taxon isolated from the Yangtze River Yuezi River estuary sludge.</title>
        <authorList>
            <person name="Ruan L."/>
        </authorList>
    </citation>
    <scope>NUCLEOTIDE SEQUENCE [LARGE SCALE GENOMIC DNA]</scope>
    <source>
        <strain evidence="8">R-7</strain>
    </source>
</reference>
<dbReference type="SMART" id="SM00382">
    <property type="entry name" value="AAA"/>
    <property type="match status" value="2"/>
</dbReference>
<dbReference type="GO" id="GO:0005524">
    <property type="term" value="F:ATP binding"/>
    <property type="evidence" value="ECO:0007669"/>
    <property type="project" value="UniProtKB-KW"/>
</dbReference>
<dbReference type="InterPro" id="IPR050107">
    <property type="entry name" value="ABC_carbohydrate_import_ATPase"/>
</dbReference>
<dbReference type="SUPFAM" id="SSF52540">
    <property type="entry name" value="P-loop containing nucleoside triphosphate hydrolases"/>
    <property type="match status" value="2"/>
</dbReference>
<comment type="caution">
    <text evidence="7">The sequence shown here is derived from an EMBL/GenBank/DDBJ whole genome shotgun (WGS) entry which is preliminary data.</text>
</comment>
<dbReference type="PROSITE" id="PS50893">
    <property type="entry name" value="ABC_TRANSPORTER_2"/>
    <property type="match status" value="2"/>
</dbReference>
<keyword evidence="5 7" id="KW-0067">ATP-binding</keyword>
<dbReference type="EMBL" id="JAUYVI010000004">
    <property type="protein sequence ID" value="MDQ7248617.1"/>
    <property type="molecule type" value="Genomic_DNA"/>
</dbReference>